<accession>A0A1Y3BGN4</accession>
<dbReference type="Gene3D" id="3.10.20.30">
    <property type="match status" value="1"/>
</dbReference>
<evidence type="ECO:0000259" key="1">
    <source>
        <dbReference type="PROSITE" id="PS51880"/>
    </source>
</evidence>
<proteinExistence type="predicted"/>
<dbReference type="Proteomes" id="UP000194236">
    <property type="component" value="Unassembled WGS sequence"/>
</dbReference>
<dbReference type="PANTHER" id="PTHR42753:SF9">
    <property type="entry name" value="LARGE RIBOSOMAL SUBUNIT PROTEIN ML39"/>
    <property type="match status" value="1"/>
</dbReference>
<dbReference type="Gene3D" id="3.30.980.10">
    <property type="entry name" value="Threonyl-trna Synthetase, Chain A, domain 2"/>
    <property type="match status" value="1"/>
</dbReference>
<dbReference type="AlphaFoldDB" id="A0A1Y3BGN4"/>
<organism evidence="2 3">
    <name type="scientific">Euroglyphus maynei</name>
    <name type="common">Mayne's house dust mite</name>
    <dbReference type="NCBI Taxonomy" id="6958"/>
    <lineage>
        <taxon>Eukaryota</taxon>
        <taxon>Metazoa</taxon>
        <taxon>Ecdysozoa</taxon>
        <taxon>Arthropoda</taxon>
        <taxon>Chelicerata</taxon>
        <taxon>Arachnida</taxon>
        <taxon>Acari</taxon>
        <taxon>Acariformes</taxon>
        <taxon>Sarcoptiformes</taxon>
        <taxon>Astigmata</taxon>
        <taxon>Psoroptidia</taxon>
        <taxon>Analgoidea</taxon>
        <taxon>Pyroglyphidae</taxon>
        <taxon>Pyroglyphinae</taxon>
        <taxon>Euroglyphus</taxon>
    </lineage>
</organism>
<dbReference type="InterPro" id="IPR012675">
    <property type="entry name" value="Beta-grasp_dom_sf"/>
</dbReference>
<dbReference type="SUPFAM" id="SSF81271">
    <property type="entry name" value="TGS-like"/>
    <property type="match status" value="1"/>
</dbReference>
<dbReference type="InterPro" id="IPR050062">
    <property type="entry name" value="Pro-tRNA_synthetase"/>
</dbReference>
<dbReference type="CDD" id="cd01667">
    <property type="entry name" value="TGS_ThrRS"/>
    <property type="match status" value="1"/>
</dbReference>
<comment type="caution">
    <text evidence="2">The sequence shown here is derived from an EMBL/GenBank/DDBJ whole genome shotgun (WGS) entry which is preliminary data.</text>
</comment>
<dbReference type="GO" id="GO:0005739">
    <property type="term" value="C:mitochondrion"/>
    <property type="evidence" value="ECO:0007669"/>
    <property type="project" value="TreeGrafter"/>
</dbReference>
<dbReference type="OrthoDB" id="5870821at2759"/>
<dbReference type="InterPro" id="IPR012676">
    <property type="entry name" value="TGS-like"/>
</dbReference>
<evidence type="ECO:0000313" key="2">
    <source>
        <dbReference type="EMBL" id="OTF78993.1"/>
    </source>
</evidence>
<dbReference type="EMBL" id="MUJZ01025390">
    <property type="protein sequence ID" value="OTF78993.1"/>
    <property type="molecule type" value="Genomic_DNA"/>
</dbReference>
<keyword evidence="3" id="KW-1185">Reference proteome</keyword>
<dbReference type="InterPro" id="IPR018163">
    <property type="entry name" value="Thr/Ala-tRNA-synth_IIc_edit"/>
</dbReference>
<dbReference type="GO" id="GO:0000166">
    <property type="term" value="F:nucleotide binding"/>
    <property type="evidence" value="ECO:0007669"/>
    <property type="project" value="InterPro"/>
</dbReference>
<name>A0A1Y3BGN4_EURMA</name>
<dbReference type="SUPFAM" id="SSF55186">
    <property type="entry name" value="ThrRS/AlaRS common domain"/>
    <property type="match status" value="1"/>
</dbReference>
<reference evidence="2 3" key="1">
    <citation type="submission" date="2017-03" db="EMBL/GenBank/DDBJ databases">
        <title>Genome Survey of Euroglyphus maynei.</title>
        <authorList>
            <person name="Arlian L.G."/>
            <person name="Morgan M.S."/>
            <person name="Rider S.D."/>
        </authorList>
    </citation>
    <scope>NUCLEOTIDE SEQUENCE [LARGE SCALE GENOMIC DNA]</scope>
    <source>
        <strain evidence="2">Arlian Lab</strain>
        <tissue evidence="2">Whole body</tissue>
    </source>
</reference>
<protein>
    <recommendedName>
        <fullName evidence="1">TGS domain-containing protein</fullName>
    </recommendedName>
</protein>
<dbReference type="Pfam" id="PF02824">
    <property type="entry name" value="TGS"/>
    <property type="match status" value="1"/>
</dbReference>
<evidence type="ECO:0000313" key="3">
    <source>
        <dbReference type="Proteomes" id="UP000194236"/>
    </source>
</evidence>
<dbReference type="GO" id="GO:0003723">
    <property type="term" value="F:RNA binding"/>
    <property type="evidence" value="ECO:0007669"/>
    <property type="project" value="TreeGrafter"/>
</dbReference>
<dbReference type="PANTHER" id="PTHR42753">
    <property type="entry name" value="MITOCHONDRIAL RIBOSOME PROTEIN L39/PROLYL-TRNA LIGASE FAMILY MEMBER"/>
    <property type="match status" value="1"/>
</dbReference>
<dbReference type="PROSITE" id="PS51880">
    <property type="entry name" value="TGS"/>
    <property type="match status" value="1"/>
</dbReference>
<feature type="domain" description="TGS" evidence="1">
    <location>
        <begin position="86"/>
        <end position="155"/>
    </location>
</feature>
<sequence>MQPSPLSLCRISKLVHISLRSYRLGRRVTPAGYYVSPSWFDQRISSQFEPDSKVPRLVGLEGTIKYKNQLFDEEKHRQQSLITRFEKIEVNLEKPFPDGEDFVLMMNANISTPYECAIHIHQNLKQRSALALVNGNEYWDIHRPLEQSCKLTLLHFKHEDCMPVNYAFWRSCSMLLASVIPKAFHDEYQVQIISKPMADLSGGSFICDVEVENLSDWKPTSEEIRSITSLIWDETPKAHRYERLQVSGEMAAKLFADNSHRLSELEKSLKQDANRQFTIYRCGQHIELSDGPMIGDTSQIGSIFLSAIHPLKGKNGSRFYRFQGIAMPKQLNINPFAYSLIRDRSKHLNSYGLDH</sequence>
<gene>
    <name evidence="2" type="ORF">BLA29_000573</name>
</gene>
<dbReference type="InterPro" id="IPR004095">
    <property type="entry name" value="TGS"/>
</dbReference>